<dbReference type="OrthoDB" id="9805809at2"/>
<dbReference type="KEGG" id="byl:A4V09_22200"/>
<accession>A0A1C7IET1</accession>
<evidence type="ECO:0000256" key="1">
    <source>
        <dbReference type="ARBA" id="ARBA00022691"/>
    </source>
</evidence>
<evidence type="ECO:0000256" key="3">
    <source>
        <dbReference type="ARBA" id="ARBA00023004"/>
    </source>
</evidence>
<dbReference type="GO" id="GO:0003824">
    <property type="term" value="F:catalytic activity"/>
    <property type="evidence" value="ECO:0007669"/>
    <property type="project" value="InterPro"/>
</dbReference>
<evidence type="ECO:0000313" key="7">
    <source>
        <dbReference type="Proteomes" id="UP000092574"/>
    </source>
</evidence>
<dbReference type="SUPFAM" id="SSF102114">
    <property type="entry name" value="Radical SAM enzymes"/>
    <property type="match status" value="1"/>
</dbReference>
<keyword evidence="1" id="KW-0949">S-adenosyl-L-methionine</keyword>
<sequence length="311" mass="36151">MKNYMAFKDLFNIEHECHEVEIEVCNFCNAKCFHCPTTRRINSVSRMTIDRFENIIEKYTTYYDDKAKPRIIFAGGGEPLLNDELENYIQICRKNRFSTSIITNGQLLSLQRAKRLVESGLSTINVSVHAIKPDEYKKIMKLDFDVTFKNLCDIKNWLKQNSNQNVLLQVLCNESNEVSSTENEMKEFWGNLGIAFAGKKPIWNRAGNLESFDELICNKKHHISVNFNLPVWCLTLKYMDTIDTEGNFLKCSCEYFGDSEPIGNIIEDDLDSLYDRIKKILIAKEKPLECTKCIKSKSDIFFKEYAEFNKI</sequence>
<dbReference type="InterPro" id="IPR050377">
    <property type="entry name" value="Radical_SAM_PqqE_MftC-like"/>
</dbReference>
<keyword evidence="7" id="KW-1185">Reference proteome</keyword>
<dbReference type="GO" id="GO:0046872">
    <property type="term" value="F:metal ion binding"/>
    <property type="evidence" value="ECO:0007669"/>
    <property type="project" value="UniProtKB-KW"/>
</dbReference>
<name>A0A1C7IET1_9FIRM</name>
<keyword evidence="4" id="KW-0411">Iron-sulfur</keyword>
<keyword evidence="2" id="KW-0479">Metal-binding</keyword>
<dbReference type="PANTHER" id="PTHR11228">
    <property type="entry name" value="RADICAL SAM DOMAIN PROTEIN"/>
    <property type="match status" value="1"/>
</dbReference>
<evidence type="ECO:0000259" key="5">
    <source>
        <dbReference type="Pfam" id="PF04055"/>
    </source>
</evidence>
<dbReference type="EMBL" id="CP015405">
    <property type="protein sequence ID" value="ANU78216.1"/>
    <property type="molecule type" value="Genomic_DNA"/>
</dbReference>
<evidence type="ECO:0000256" key="2">
    <source>
        <dbReference type="ARBA" id="ARBA00022723"/>
    </source>
</evidence>
<dbReference type="InterPro" id="IPR007197">
    <property type="entry name" value="rSAM"/>
</dbReference>
<dbReference type="PANTHER" id="PTHR11228:SF7">
    <property type="entry name" value="PQQA PEPTIDE CYCLASE"/>
    <property type="match status" value="1"/>
</dbReference>
<evidence type="ECO:0000313" key="6">
    <source>
        <dbReference type="EMBL" id="ANU78216.1"/>
    </source>
</evidence>
<dbReference type="InterPro" id="IPR013785">
    <property type="entry name" value="Aldolase_TIM"/>
</dbReference>
<dbReference type="CDD" id="cd01335">
    <property type="entry name" value="Radical_SAM"/>
    <property type="match status" value="1"/>
</dbReference>
<evidence type="ECO:0000256" key="4">
    <source>
        <dbReference type="ARBA" id="ARBA00023014"/>
    </source>
</evidence>
<dbReference type="Pfam" id="PF04055">
    <property type="entry name" value="Radical_SAM"/>
    <property type="match status" value="1"/>
</dbReference>
<dbReference type="GO" id="GO:0051536">
    <property type="term" value="F:iron-sulfur cluster binding"/>
    <property type="evidence" value="ECO:0007669"/>
    <property type="project" value="UniProtKB-KW"/>
</dbReference>
<reference evidence="6" key="1">
    <citation type="submission" date="2017-04" db="EMBL/GenBank/DDBJ databases">
        <title>Complete Genome Sequences of Twelve Strains of a Stable Defined Moderately Diverse Mouse Microbiota 2 (sDMDMm2).</title>
        <authorList>
            <person name="Uchimura Y."/>
            <person name="Wyss M."/>
            <person name="Brugiroux S."/>
            <person name="Limenitakis J.P."/>
            <person name="Stecher B."/>
            <person name="McCoy K.D."/>
            <person name="Macpherson A.J."/>
        </authorList>
    </citation>
    <scope>NUCLEOTIDE SEQUENCE</scope>
    <source>
        <strain evidence="6">YL58</strain>
    </source>
</reference>
<dbReference type="InterPro" id="IPR058240">
    <property type="entry name" value="rSAM_sf"/>
</dbReference>
<dbReference type="SFLD" id="SFLDG01067">
    <property type="entry name" value="SPASM/twitch_domain_containing"/>
    <property type="match status" value="1"/>
</dbReference>
<dbReference type="AlphaFoldDB" id="A0A1C7IET1"/>
<dbReference type="Gene3D" id="3.20.20.70">
    <property type="entry name" value="Aldolase class I"/>
    <property type="match status" value="1"/>
</dbReference>
<dbReference type="SFLD" id="SFLDS00029">
    <property type="entry name" value="Radical_SAM"/>
    <property type="match status" value="1"/>
</dbReference>
<protein>
    <submittedName>
        <fullName evidence="6">Radical SAM protein</fullName>
    </submittedName>
</protein>
<dbReference type="STRING" id="1796616.A4V09_22200"/>
<organism evidence="6 7">
    <name type="scientific">Blautia pseudococcoides</name>
    <dbReference type="NCBI Taxonomy" id="1796616"/>
    <lineage>
        <taxon>Bacteria</taxon>
        <taxon>Bacillati</taxon>
        <taxon>Bacillota</taxon>
        <taxon>Clostridia</taxon>
        <taxon>Lachnospirales</taxon>
        <taxon>Lachnospiraceae</taxon>
        <taxon>Blautia</taxon>
    </lineage>
</organism>
<feature type="domain" description="Radical SAM core" evidence="5">
    <location>
        <begin position="22"/>
        <end position="149"/>
    </location>
</feature>
<gene>
    <name evidence="6" type="ORF">A4V09_22200</name>
</gene>
<proteinExistence type="predicted"/>
<keyword evidence="3" id="KW-0408">Iron</keyword>
<dbReference type="Proteomes" id="UP000092574">
    <property type="component" value="Chromosome"/>
</dbReference>